<dbReference type="PANTHER" id="PTHR43792">
    <property type="entry name" value="GNAT FAMILY, PUTATIVE (AFU_ORTHOLOGUE AFUA_3G00765)-RELATED-RELATED"/>
    <property type="match status" value="1"/>
</dbReference>
<evidence type="ECO:0000259" key="1">
    <source>
        <dbReference type="PROSITE" id="PS51186"/>
    </source>
</evidence>
<feature type="domain" description="N-acetyltransferase" evidence="1">
    <location>
        <begin position="7"/>
        <end position="162"/>
    </location>
</feature>
<proteinExistence type="predicted"/>
<gene>
    <name evidence="2" type="ORF">GCM10009838_23770</name>
</gene>
<protein>
    <submittedName>
        <fullName evidence="2">GNAT family N-acetyltransferase</fullName>
    </submittedName>
</protein>
<dbReference type="Proteomes" id="UP001499854">
    <property type="component" value="Unassembled WGS sequence"/>
</dbReference>
<organism evidence="2 3">
    <name type="scientific">Catenulispora subtropica</name>
    <dbReference type="NCBI Taxonomy" id="450798"/>
    <lineage>
        <taxon>Bacteria</taxon>
        <taxon>Bacillati</taxon>
        <taxon>Actinomycetota</taxon>
        <taxon>Actinomycetes</taxon>
        <taxon>Catenulisporales</taxon>
        <taxon>Catenulisporaceae</taxon>
        <taxon>Catenulispora</taxon>
    </lineage>
</organism>
<dbReference type="InterPro" id="IPR016181">
    <property type="entry name" value="Acyl_CoA_acyltransferase"/>
</dbReference>
<reference evidence="2 3" key="1">
    <citation type="journal article" date="2019" name="Int. J. Syst. Evol. Microbiol.">
        <title>The Global Catalogue of Microorganisms (GCM) 10K type strain sequencing project: providing services to taxonomists for standard genome sequencing and annotation.</title>
        <authorList>
            <consortium name="The Broad Institute Genomics Platform"/>
            <consortium name="The Broad Institute Genome Sequencing Center for Infectious Disease"/>
            <person name="Wu L."/>
            <person name="Ma J."/>
        </authorList>
    </citation>
    <scope>NUCLEOTIDE SEQUENCE [LARGE SCALE GENOMIC DNA]</scope>
    <source>
        <strain evidence="2 3">JCM 16013</strain>
    </source>
</reference>
<evidence type="ECO:0000313" key="2">
    <source>
        <dbReference type="EMBL" id="GAA1965450.1"/>
    </source>
</evidence>
<dbReference type="Pfam" id="PF13302">
    <property type="entry name" value="Acetyltransf_3"/>
    <property type="match status" value="1"/>
</dbReference>
<dbReference type="EMBL" id="BAAAQM010000010">
    <property type="protein sequence ID" value="GAA1965450.1"/>
    <property type="molecule type" value="Genomic_DNA"/>
</dbReference>
<dbReference type="PANTHER" id="PTHR43792:SF1">
    <property type="entry name" value="N-ACETYLTRANSFERASE DOMAIN-CONTAINING PROTEIN"/>
    <property type="match status" value="1"/>
</dbReference>
<name>A0ABN2R9A0_9ACTN</name>
<dbReference type="Gene3D" id="3.40.630.30">
    <property type="match status" value="1"/>
</dbReference>
<dbReference type="SUPFAM" id="SSF55729">
    <property type="entry name" value="Acyl-CoA N-acyltransferases (Nat)"/>
    <property type="match status" value="1"/>
</dbReference>
<dbReference type="PROSITE" id="PS51186">
    <property type="entry name" value="GNAT"/>
    <property type="match status" value="1"/>
</dbReference>
<comment type="caution">
    <text evidence="2">The sequence shown here is derived from an EMBL/GenBank/DDBJ whole genome shotgun (WGS) entry which is preliminary data.</text>
</comment>
<dbReference type="InterPro" id="IPR000182">
    <property type="entry name" value="GNAT_dom"/>
</dbReference>
<dbReference type="RefSeq" id="WP_344657012.1">
    <property type="nucleotide sequence ID" value="NZ_BAAAQM010000010.1"/>
</dbReference>
<dbReference type="InterPro" id="IPR051531">
    <property type="entry name" value="N-acetyltransferase"/>
</dbReference>
<evidence type="ECO:0000313" key="3">
    <source>
        <dbReference type="Proteomes" id="UP001499854"/>
    </source>
</evidence>
<keyword evidence="3" id="KW-1185">Reference proteome</keyword>
<sequence>MIETVRLSLRPLGVEDVEAFVTLHADERINRFVGFYSREQALERLRTIEQQWTERGHGLCAVHLKDSGEFIGRCGLNYWEPFEETELGWTLKAEAWGHGYATEAARACLEWGFATLDAEYFTSMIHPANVPSIRVAERLGFSPLRDDVLLGKPVTVYSLNRPGVAPKA</sequence>
<accession>A0ABN2R9A0</accession>